<evidence type="ECO:0000313" key="12">
    <source>
        <dbReference type="Proteomes" id="UP000011083"/>
    </source>
</evidence>
<organism evidence="11 12">
    <name type="scientific">Acanthamoeba castellanii (strain ATCC 30010 / Neff)</name>
    <dbReference type="NCBI Taxonomy" id="1257118"/>
    <lineage>
        <taxon>Eukaryota</taxon>
        <taxon>Amoebozoa</taxon>
        <taxon>Discosea</taxon>
        <taxon>Longamoebia</taxon>
        <taxon>Centramoebida</taxon>
        <taxon>Acanthamoebidae</taxon>
        <taxon>Acanthamoeba</taxon>
    </lineage>
</organism>
<feature type="transmembrane region" description="Helical" evidence="9">
    <location>
        <begin position="651"/>
        <end position="672"/>
    </location>
</feature>
<dbReference type="Proteomes" id="UP000011083">
    <property type="component" value="Unassembled WGS sequence"/>
</dbReference>
<reference evidence="11 12" key="1">
    <citation type="journal article" date="2013" name="Genome Biol.">
        <title>Genome of Acanthamoeba castellanii highlights extensive lateral gene transfer and early evolution of tyrosine kinase signaling.</title>
        <authorList>
            <person name="Clarke M."/>
            <person name="Lohan A.J."/>
            <person name="Liu B."/>
            <person name="Lagkouvardos I."/>
            <person name="Roy S."/>
            <person name="Zafar N."/>
            <person name="Bertelli C."/>
            <person name="Schilde C."/>
            <person name="Kianianmomeni A."/>
            <person name="Burglin T.R."/>
            <person name="Frech C."/>
            <person name="Turcotte B."/>
            <person name="Kopec K.O."/>
            <person name="Synnott J.M."/>
            <person name="Choo C."/>
            <person name="Paponov I."/>
            <person name="Finkler A."/>
            <person name="Soon Heng Tan C."/>
            <person name="Hutchins A.P."/>
            <person name="Weinmeier T."/>
            <person name="Rattei T."/>
            <person name="Chu J.S."/>
            <person name="Gimenez G."/>
            <person name="Irimia M."/>
            <person name="Rigden D.J."/>
            <person name="Fitzpatrick D.A."/>
            <person name="Lorenzo-Morales J."/>
            <person name="Bateman A."/>
            <person name="Chiu C.H."/>
            <person name="Tang P."/>
            <person name="Hegemann P."/>
            <person name="Fromm H."/>
            <person name="Raoult D."/>
            <person name="Greub G."/>
            <person name="Miranda-Saavedra D."/>
            <person name="Chen N."/>
            <person name="Nash P."/>
            <person name="Ginger M.L."/>
            <person name="Horn M."/>
            <person name="Schaap P."/>
            <person name="Caler L."/>
            <person name="Loftus B."/>
        </authorList>
    </citation>
    <scope>NUCLEOTIDE SEQUENCE [LARGE SCALE GENOMIC DNA]</scope>
    <source>
        <strain evidence="11 12">Neff</strain>
    </source>
</reference>
<dbReference type="InterPro" id="IPR013525">
    <property type="entry name" value="ABC2_TM"/>
</dbReference>
<dbReference type="InterPro" id="IPR043926">
    <property type="entry name" value="ABCG_dom"/>
</dbReference>
<sequence length="677" mass="75709">MNSSSSSASSSDVEDVELDEVQHHSDSKVIDDLRDEEVMGDEELGIVSKYAKVNQPCPFSKTPPKYPIGLEWRNLNYKVVIPLPPQNLFVKLLFKLPIPATITNYLKTKKEVPILNNVSGKVTPGSVVAIMGPTGSGKTTLLNVLARRVKQNVTGDILVNGEQVEGRRFKRRMAYVLQDDIFFPNLTVRDTVTYTAYLKLSKKLSMAEKRERVEDILTELGIQRCSNTIVGGAWVRGVSGGERKRTNIANELVNNPSLIFLDEPTSGLDAATSLGLIVSLKHLAKSGHTVVTTIHQPSSAMFMMFDNVLLLAEGGFVVYSGSAAGVLPYFANLGLHSPSAYNPADFMLEVVTSNEKINDGRTVRQLLIDTYAANEKESEAMKPLKIDDDQREGVRDMKKGPKYPTSIFTQTWVMATRSFKQRRHDILSWSHIIQIALISILSGLLWFQMDKKESAIGDRNGFLFFSTMFWIMHPWMQSLYAFPPERAVLNKERATGTYRLSAYFMGKTIAETPLELVLPFIFAVITYWMVDLSNDGYTFIFYIVILWLFVLMGTGIGTFIGAAIVDVKKALTLSVIVVLASILLEPAVWIAWARWISIVKYSYELTMLNEFQLSKGLHFTPSNPSSYDANPITGDDILDKFGVETNVWGDVIFLVGMIVLTRVGAYLALRFLNKPRM</sequence>
<dbReference type="PANTHER" id="PTHR48041">
    <property type="entry name" value="ABC TRANSPORTER G FAMILY MEMBER 28"/>
    <property type="match status" value="1"/>
</dbReference>
<dbReference type="PANTHER" id="PTHR48041:SF63">
    <property type="entry name" value="EARLY GENE AT 23, ISOFORM C"/>
    <property type="match status" value="1"/>
</dbReference>
<evidence type="ECO:0000256" key="2">
    <source>
        <dbReference type="ARBA" id="ARBA00022448"/>
    </source>
</evidence>
<evidence type="ECO:0000256" key="9">
    <source>
        <dbReference type="SAM" id="Phobius"/>
    </source>
</evidence>
<dbReference type="Gene3D" id="3.40.50.300">
    <property type="entry name" value="P-loop containing nucleotide triphosphate hydrolases"/>
    <property type="match status" value="1"/>
</dbReference>
<feature type="transmembrane region" description="Helical" evidence="9">
    <location>
        <begin position="461"/>
        <end position="482"/>
    </location>
</feature>
<dbReference type="InterPro" id="IPR050352">
    <property type="entry name" value="ABCG_transporters"/>
</dbReference>
<comment type="subcellular location">
    <subcellularLocation>
        <location evidence="1">Membrane</location>
        <topology evidence="1">Multi-pass membrane protein</topology>
    </subcellularLocation>
</comment>
<feature type="transmembrane region" description="Helical" evidence="9">
    <location>
        <begin position="540"/>
        <end position="564"/>
    </location>
</feature>
<name>L8H1G8_ACACF</name>
<dbReference type="Pfam" id="PF00005">
    <property type="entry name" value="ABC_tran"/>
    <property type="match status" value="1"/>
</dbReference>
<dbReference type="SUPFAM" id="SSF52540">
    <property type="entry name" value="P-loop containing nucleoside triphosphate hydrolases"/>
    <property type="match status" value="1"/>
</dbReference>
<keyword evidence="12" id="KW-1185">Reference proteome</keyword>
<feature type="domain" description="ABC transporter" evidence="10">
    <location>
        <begin position="100"/>
        <end position="339"/>
    </location>
</feature>
<dbReference type="GO" id="GO:0005886">
    <property type="term" value="C:plasma membrane"/>
    <property type="evidence" value="ECO:0007669"/>
    <property type="project" value="TreeGrafter"/>
</dbReference>
<keyword evidence="2" id="KW-0813">Transport</keyword>
<dbReference type="GO" id="GO:0140359">
    <property type="term" value="F:ABC-type transporter activity"/>
    <property type="evidence" value="ECO:0007669"/>
    <property type="project" value="InterPro"/>
</dbReference>
<dbReference type="PROSITE" id="PS50893">
    <property type="entry name" value="ABC_TRANSPORTER_2"/>
    <property type="match status" value="1"/>
</dbReference>
<dbReference type="AlphaFoldDB" id="L8H1G8"/>
<evidence type="ECO:0000256" key="7">
    <source>
        <dbReference type="ARBA" id="ARBA00023136"/>
    </source>
</evidence>
<evidence type="ECO:0000259" key="10">
    <source>
        <dbReference type="PROSITE" id="PS50893"/>
    </source>
</evidence>
<proteinExistence type="predicted"/>
<evidence type="ECO:0000313" key="11">
    <source>
        <dbReference type="EMBL" id="ELR18588.1"/>
    </source>
</evidence>
<evidence type="ECO:0000256" key="3">
    <source>
        <dbReference type="ARBA" id="ARBA00022692"/>
    </source>
</evidence>
<dbReference type="SMART" id="SM00382">
    <property type="entry name" value="AAA"/>
    <property type="match status" value="1"/>
</dbReference>
<keyword evidence="4" id="KW-0547">Nucleotide-binding</keyword>
<feature type="compositionally biased region" description="Low complexity" evidence="8">
    <location>
        <begin position="1"/>
        <end position="11"/>
    </location>
</feature>
<feature type="transmembrane region" description="Helical" evidence="9">
    <location>
        <begin position="503"/>
        <end position="528"/>
    </location>
</feature>
<dbReference type="OMA" id="YWSFESI"/>
<evidence type="ECO:0000256" key="5">
    <source>
        <dbReference type="ARBA" id="ARBA00022840"/>
    </source>
</evidence>
<keyword evidence="7 9" id="KW-0472">Membrane</keyword>
<dbReference type="InterPro" id="IPR003439">
    <property type="entry name" value="ABC_transporter-like_ATP-bd"/>
</dbReference>
<evidence type="ECO:0000256" key="1">
    <source>
        <dbReference type="ARBA" id="ARBA00004141"/>
    </source>
</evidence>
<evidence type="ECO:0000256" key="8">
    <source>
        <dbReference type="SAM" id="MobiDB-lite"/>
    </source>
</evidence>
<dbReference type="RefSeq" id="XP_004340627.1">
    <property type="nucleotide sequence ID" value="XM_004340579.1"/>
</dbReference>
<accession>L8H1G8</accession>
<dbReference type="InterPro" id="IPR027417">
    <property type="entry name" value="P-loop_NTPase"/>
</dbReference>
<dbReference type="OrthoDB" id="66620at2759"/>
<dbReference type="InterPro" id="IPR003593">
    <property type="entry name" value="AAA+_ATPase"/>
</dbReference>
<dbReference type="EMBL" id="KB007951">
    <property type="protein sequence ID" value="ELR18588.1"/>
    <property type="molecule type" value="Genomic_DNA"/>
</dbReference>
<dbReference type="GeneID" id="14919327"/>
<dbReference type="GO" id="GO:0005524">
    <property type="term" value="F:ATP binding"/>
    <property type="evidence" value="ECO:0007669"/>
    <property type="project" value="UniProtKB-KW"/>
</dbReference>
<dbReference type="Pfam" id="PF19055">
    <property type="entry name" value="ABC2_membrane_7"/>
    <property type="match status" value="1"/>
</dbReference>
<evidence type="ECO:0000256" key="4">
    <source>
        <dbReference type="ARBA" id="ARBA00022741"/>
    </source>
</evidence>
<protein>
    <submittedName>
        <fullName evidence="11">Pigment permease subfamily protein</fullName>
    </submittedName>
</protein>
<dbReference type="Pfam" id="PF01061">
    <property type="entry name" value="ABC2_membrane"/>
    <property type="match status" value="1"/>
</dbReference>
<evidence type="ECO:0000256" key="6">
    <source>
        <dbReference type="ARBA" id="ARBA00022989"/>
    </source>
</evidence>
<keyword evidence="3 9" id="KW-0812">Transmembrane</keyword>
<dbReference type="VEuPathDB" id="AmoebaDB:ACA1_155450"/>
<feature type="transmembrane region" description="Helical" evidence="9">
    <location>
        <begin position="571"/>
        <end position="592"/>
    </location>
</feature>
<dbReference type="KEGG" id="acan:ACA1_155450"/>
<dbReference type="GO" id="GO:0016887">
    <property type="term" value="F:ATP hydrolysis activity"/>
    <property type="evidence" value="ECO:0007669"/>
    <property type="project" value="InterPro"/>
</dbReference>
<keyword evidence="5" id="KW-0067">ATP-binding</keyword>
<gene>
    <name evidence="11" type="ORF">ACA1_155450</name>
</gene>
<feature type="transmembrane region" description="Helical" evidence="9">
    <location>
        <begin position="426"/>
        <end position="449"/>
    </location>
</feature>
<feature type="region of interest" description="Disordered" evidence="8">
    <location>
        <begin position="1"/>
        <end position="27"/>
    </location>
</feature>
<keyword evidence="6 9" id="KW-1133">Transmembrane helix</keyword>